<keyword evidence="1" id="KW-1133">Transmembrane helix</keyword>
<dbReference type="EMBL" id="JACTAG010000001">
    <property type="protein sequence ID" value="MBD3663788.1"/>
    <property type="molecule type" value="Genomic_DNA"/>
</dbReference>
<feature type="transmembrane region" description="Helical" evidence="1">
    <location>
        <begin position="54"/>
        <end position="77"/>
    </location>
</feature>
<dbReference type="AlphaFoldDB" id="A0A927HEW0"/>
<name>A0A927HEW0_9RHOB</name>
<keyword evidence="1" id="KW-0812">Transmembrane</keyword>
<evidence type="ECO:0008006" key="4">
    <source>
        <dbReference type="Google" id="ProtNLM"/>
    </source>
</evidence>
<protein>
    <recommendedName>
        <fullName evidence="4">DUF1640 domain-containing protein</fullName>
    </recommendedName>
</protein>
<keyword evidence="3" id="KW-1185">Reference proteome</keyword>
<dbReference type="Gene3D" id="1.20.5.340">
    <property type="match status" value="1"/>
</dbReference>
<reference evidence="2" key="1">
    <citation type="submission" date="2020-08" db="EMBL/GenBank/DDBJ databases">
        <title>Sulfitobacter aestuariivivens sp. nov., isolated from a tidal flat.</title>
        <authorList>
            <person name="Park S."/>
            <person name="Yoon J.-H."/>
        </authorList>
    </citation>
    <scope>NUCLEOTIDE SEQUENCE</scope>
    <source>
        <strain evidence="2">TSTF-M16</strain>
    </source>
</reference>
<accession>A0A927HEW0</accession>
<dbReference type="RefSeq" id="WP_191074723.1">
    <property type="nucleotide sequence ID" value="NZ_JACTAG010000001.1"/>
</dbReference>
<sequence length="81" mass="8901">MTTISLDTNRAIQKLEERGFSRVQAEGVVELLTESGLVTVDVLDQRLTDFETKVYKAMLIQTGAIAAIVVGMLQFVISQVT</sequence>
<keyword evidence="1" id="KW-0472">Membrane</keyword>
<evidence type="ECO:0000256" key="1">
    <source>
        <dbReference type="SAM" id="Phobius"/>
    </source>
</evidence>
<evidence type="ECO:0000313" key="3">
    <source>
        <dbReference type="Proteomes" id="UP000635142"/>
    </source>
</evidence>
<gene>
    <name evidence="2" type="ORF">H9Q16_07640</name>
</gene>
<dbReference type="Proteomes" id="UP000635142">
    <property type="component" value="Unassembled WGS sequence"/>
</dbReference>
<organism evidence="2 3">
    <name type="scientific">Sulfitobacter aestuariivivens</name>
    <dbReference type="NCBI Taxonomy" id="2766981"/>
    <lineage>
        <taxon>Bacteria</taxon>
        <taxon>Pseudomonadati</taxon>
        <taxon>Pseudomonadota</taxon>
        <taxon>Alphaproteobacteria</taxon>
        <taxon>Rhodobacterales</taxon>
        <taxon>Roseobacteraceae</taxon>
        <taxon>Sulfitobacter</taxon>
    </lineage>
</organism>
<evidence type="ECO:0000313" key="2">
    <source>
        <dbReference type="EMBL" id="MBD3663788.1"/>
    </source>
</evidence>
<comment type="caution">
    <text evidence="2">The sequence shown here is derived from an EMBL/GenBank/DDBJ whole genome shotgun (WGS) entry which is preliminary data.</text>
</comment>
<proteinExistence type="predicted"/>